<evidence type="ECO:0000313" key="7">
    <source>
        <dbReference type="Proteomes" id="UP000033140"/>
    </source>
</evidence>
<feature type="compositionally biased region" description="Basic and acidic residues" evidence="4">
    <location>
        <begin position="362"/>
        <end position="374"/>
    </location>
</feature>
<keyword evidence="7" id="KW-1185">Reference proteome</keyword>
<feature type="compositionally biased region" description="Basic residues" evidence="4">
    <location>
        <begin position="792"/>
        <end position="802"/>
    </location>
</feature>
<dbReference type="InterPro" id="IPR036570">
    <property type="entry name" value="HORMA_dom_sf"/>
</dbReference>
<reference evidence="6 7" key="3">
    <citation type="journal article" date="2015" name="Genome Announc.">
        <title>Draft Genome Sequence of the Archiascomycetous Yeast Saitoella complicata.</title>
        <authorList>
            <person name="Yamauchi K."/>
            <person name="Kondo S."/>
            <person name="Hamamoto M."/>
            <person name="Takahashi Y."/>
            <person name="Ogura Y."/>
            <person name="Hayashi T."/>
            <person name="Nishida H."/>
        </authorList>
    </citation>
    <scope>NUCLEOTIDE SEQUENCE [LARGE SCALE GENOMIC DNA]</scope>
    <source>
        <strain evidence="6 7">NRRL Y-17804</strain>
    </source>
</reference>
<dbReference type="OMA" id="FHQVGPT"/>
<feature type="region of interest" description="Disordered" evidence="4">
    <location>
        <begin position="299"/>
        <end position="502"/>
    </location>
</feature>
<dbReference type="Gene3D" id="3.30.900.10">
    <property type="entry name" value="HORMA domain"/>
    <property type="match status" value="1"/>
</dbReference>
<dbReference type="GO" id="GO:0034497">
    <property type="term" value="P:protein localization to phagophore assembly site"/>
    <property type="evidence" value="ECO:0007669"/>
    <property type="project" value="TreeGrafter"/>
</dbReference>
<reference evidence="6 7" key="1">
    <citation type="journal article" date="2011" name="J. Gen. Appl. Microbiol.">
        <title>Draft genome sequencing of the enigmatic yeast Saitoella complicata.</title>
        <authorList>
            <person name="Nishida H."/>
            <person name="Hamamoto M."/>
            <person name="Sugiyama J."/>
        </authorList>
    </citation>
    <scope>NUCLEOTIDE SEQUENCE [LARGE SCALE GENOMIC DNA]</scope>
    <source>
        <strain evidence="6 7">NRRL Y-17804</strain>
    </source>
</reference>
<feature type="domain" description="Autophagy-related protein 13 N-terminal" evidence="5">
    <location>
        <begin position="46"/>
        <end position="275"/>
    </location>
</feature>
<dbReference type="GO" id="GO:1990316">
    <property type="term" value="C:Atg1/ULK1 kinase complex"/>
    <property type="evidence" value="ECO:0007669"/>
    <property type="project" value="InterPro"/>
</dbReference>
<comment type="similarity">
    <text evidence="1 3">Belongs to the ATG13 family. Fungi subfamily.</text>
</comment>
<feature type="compositionally biased region" description="Polar residues" evidence="4">
    <location>
        <begin position="404"/>
        <end position="420"/>
    </location>
</feature>
<dbReference type="InterPro" id="IPR018731">
    <property type="entry name" value="Atg13_N"/>
</dbReference>
<proteinExistence type="inferred from homology"/>
<gene>
    <name evidence="6" type="ORF">G7K_3520-t1</name>
</gene>
<dbReference type="InterPro" id="IPR040182">
    <property type="entry name" value="ATG13"/>
</dbReference>
<dbReference type="Proteomes" id="UP000033140">
    <property type="component" value="Unassembled WGS sequence"/>
</dbReference>
<protein>
    <recommendedName>
        <fullName evidence="3">Autophagy-related protein 13</fullName>
    </recommendedName>
</protein>
<feature type="region of interest" description="Disordered" evidence="4">
    <location>
        <begin position="745"/>
        <end position="767"/>
    </location>
</feature>
<comment type="caution">
    <text evidence="6">The sequence shown here is derived from an EMBL/GenBank/DDBJ whole genome shotgun (WGS) entry which is preliminary data.</text>
</comment>
<dbReference type="PANTHER" id="PTHR13430:SF4">
    <property type="entry name" value="AUTOPHAGY-RELATED PROTEIN 13"/>
    <property type="match status" value="1"/>
</dbReference>
<keyword evidence="2 3" id="KW-0072">Autophagy</keyword>
<feature type="region of interest" description="Disordered" evidence="4">
    <location>
        <begin position="590"/>
        <end position="672"/>
    </location>
</feature>
<sequence length="908" mass="99236">MQRPSSYSASPPFFANQGGAMPPPPVPLRKKPSDLGTKASKLNQIIQQFYCKAAHVVFQSRTTTTPVNPRGPVPTKTNKWFALELEDTDAYREELQFWRYAEASATSEAPIPPLVIDVVLDVRDLTPSETLLLVDDSGRRIQVDALGTGRGRKTEIVLERWTVDLRGPPPASPPELPVVYKKSIVLFRSMYMHTRLLATYKLRKRLQKAKVGNTLKIACRVYAEQADMNRRSVPLETPISSRDSRKELEEFSFGKVDTPAGSFHVNVAYRTSCDFRVDDSEALLSSHFIDMDEDYFRPAAPIPEKQGTPSSLPSTTSGSTGASQAEPGTTHAYGSLSSLRRPTPQHTSSLRGTRAVTGSFGDRSKSSLRSHDGDAAAIPRRPSVTFIQPFKSPTLSASPIPAEQQPQRASFTITRTGSRNSVSAPPVGSVGASGSSLRSITTPSLPTAEVHPVRPPSVPRYSSSFGERRKGSFASRRRPSILDDAGRTSSSSGGMPSVTAPAEEHDGLDEFLKMVDERKPLQSSIMAASAQEAPAIRTRTSVLSKFQKMKDSHAALTDSLTVSLMLQRPSSTPGSGSSRHIGNVPAMVSGASYSSSSSPGNRLSPHTPIIPSKLSEGSTIHHYSQRRRHESPRVEEEEEEEEDVAGPSASPLREHRHASAATTSPLDIPSSPMPFRLPRSSSFTQRVNSGVIVDGDTTSAGRYGAKRRPSNSLGSIDQVQPDESLFATSARDVITATPITELETETTESQNVGVTEDSSQNVSSTSLFSRGNSHRFAARGRFGSSSTLSHDHAHHHHTHGARRGSTSSAARTSNRGFSLAVDDDELLFAMSDMSEPRRSSRARVLSLVCSRFGFVTYFLIHVRFCISQQYAFIGFRCRWLSGVQCFFEVFYEVYDRWMQAGAFLSFVH</sequence>
<dbReference type="PANTHER" id="PTHR13430">
    <property type="match status" value="1"/>
</dbReference>
<dbReference type="AlphaFoldDB" id="A0A0E9NHR2"/>
<dbReference type="STRING" id="698492.A0A0E9NHR2"/>
<evidence type="ECO:0000256" key="2">
    <source>
        <dbReference type="ARBA" id="ARBA00023006"/>
    </source>
</evidence>
<feature type="compositionally biased region" description="Polar residues" evidence="4">
    <location>
        <begin position="335"/>
        <end position="351"/>
    </location>
</feature>
<reference evidence="6 7" key="2">
    <citation type="journal article" date="2014" name="J. Gen. Appl. Microbiol.">
        <title>The early diverging ascomycetous budding yeast Saitoella complicata has three histone deacetylases belonging to the Clr6, Hos2, and Rpd3 lineages.</title>
        <authorList>
            <person name="Nishida H."/>
            <person name="Matsumoto T."/>
            <person name="Kondo S."/>
            <person name="Hamamoto M."/>
            <person name="Yoshikawa H."/>
        </authorList>
    </citation>
    <scope>NUCLEOTIDE SEQUENCE [LARGE SCALE GENOMIC DNA]</scope>
    <source>
        <strain evidence="6 7">NRRL Y-17804</strain>
    </source>
</reference>
<evidence type="ECO:0000259" key="5">
    <source>
        <dbReference type="Pfam" id="PF10033"/>
    </source>
</evidence>
<dbReference type="GO" id="GO:0000423">
    <property type="term" value="P:mitophagy"/>
    <property type="evidence" value="ECO:0007669"/>
    <property type="project" value="TreeGrafter"/>
</dbReference>
<feature type="region of interest" description="Disordered" evidence="4">
    <location>
        <begin position="693"/>
        <end position="717"/>
    </location>
</feature>
<dbReference type="GO" id="GO:0005829">
    <property type="term" value="C:cytosol"/>
    <property type="evidence" value="ECO:0007669"/>
    <property type="project" value="TreeGrafter"/>
</dbReference>
<organism evidence="6 7">
    <name type="scientific">Saitoella complicata (strain BCRC 22490 / CBS 7301 / JCM 7358 / NBRC 10748 / NRRL Y-17804)</name>
    <dbReference type="NCBI Taxonomy" id="698492"/>
    <lineage>
        <taxon>Eukaryota</taxon>
        <taxon>Fungi</taxon>
        <taxon>Dikarya</taxon>
        <taxon>Ascomycota</taxon>
        <taxon>Taphrinomycotina</taxon>
        <taxon>Taphrinomycotina incertae sedis</taxon>
        <taxon>Saitoella</taxon>
    </lineage>
</organism>
<feature type="compositionally biased region" description="Polar residues" evidence="4">
    <location>
        <begin position="749"/>
        <end position="767"/>
    </location>
</feature>
<dbReference type="GO" id="GO:0000407">
    <property type="term" value="C:phagophore assembly site"/>
    <property type="evidence" value="ECO:0007669"/>
    <property type="project" value="TreeGrafter"/>
</dbReference>
<feature type="compositionally biased region" description="Low complexity" evidence="4">
    <location>
        <begin position="421"/>
        <end position="436"/>
    </location>
</feature>
<accession>A0A0E9NHR2</accession>
<feature type="compositionally biased region" description="Low complexity" evidence="4">
    <location>
        <begin position="306"/>
        <end position="325"/>
    </location>
</feature>
<feature type="region of interest" description="Disordered" evidence="4">
    <location>
        <begin position="783"/>
        <end position="810"/>
    </location>
</feature>
<dbReference type="Pfam" id="PF10033">
    <property type="entry name" value="ATG13"/>
    <property type="match status" value="1"/>
</dbReference>
<evidence type="ECO:0000256" key="3">
    <source>
        <dbReference type="RuleBase" id="RU361214"/>
    </source>
</evidence>
<feature type="compositionally biased region" description="Low complexity" evidence="4">
    <location>
        <begin position="1"/>
        <end position="15"/>
    </location>
</feature>
<dbReference type="EMBL" id="BACD03000022">
    <property type="protein sequence ID" value="GAO49369.1"/>
    <property type="molecule type" value="Genomic_DNA"/>
</dbReference>
<feature type="region of interest" description="Disordered" evidence="4">
    <location>
        <begin position="1"/>
        <end position="35"/>
    </location>
</feature>
<name>A0A0E9NHR2_SAICN</name>
<evidence type="ECO:0000256" key="1">
    <source>
        <dbReference type="ARBA" id="ARBA00005246"/>
    </source>
</evidence>
<evidence type="ECO:0000313" key="6">
    <source>
        <dbReference type="EMBL" id="GAO49369.1"/>
    </source>
</evidence>
<feature type="compositionally biased region" description="Acidic residues" evidence="4">
    <location>
        <begin position="635"/>
        <end position="644"/>
    </location>
</feature>
<dbReference type="GO" id="GO:0034727">
    <property type="term" value="P:piecemeal microautophagy of the nucleus"/>
    <property type="evidence" value="ECO:0007669"/>
    <property type="project" value="TreeGrafter"/>
</dbReference>
<dbReference type="Gene3D" id="6.10.140.1900">
    <property type="match status" value="1"/>
</dbReference>
<evidence type="ECO:0000256" key="4">
    <source>
        <dbReference type="SAM" id="MobiDB-lite"/>
    </source>
</evidence>